<dbReference type="GO" id="GO:0005524">
    <property type="term" value="F:ATP binding"/>
    <property type="evidence" value="ECO:0007669"/>
    <property type="project" value="InterPro"/>
</dbReference>
<dbReference type="Pfam" id="PF13304">
    <property type="entry name" value="AAA_21"/>
    <property type="match status" value="1"/>
</dbReference>
<evidence type="ECO:0000313" key="3">
    <source>
        <dbReference type="Proteomes" id="UP000631421"/>
    </source>
</evidence>
<dbReference type="CDD" id="cd00267">
    <property type="entry name" value="ABC_ATPase"/>
    <property type="match status" value="1"/>
</dbReference>
<dbReference type="AlphaFoldDB" id="A0A926Z873"/>
<protein>
    <submittedName>
        <fullName evidence="2">AAA family ATPase</fullName>
    </submittedName>
</protein>
<reference evidence="2" key="2">
    <citation type="submission" date="2020-08" db="EMBL/GenBank/DDBJ databases">
        <authorList>
            <person name="Chen M."/>
            <person name="Teng W."/>
            <person name="Zhao L."/>
            <person name="Hu C."/>
            <person name="Zhou Y."/>
            <person name="Han B."/>
            <person name="Song L."/>
            <person name="Shu W."/>
        </authorList>
    </citation>
    <scope>NUCLEOTIDE SEQUENCE</scope>
    <source>
        <strain evidence="2">FACHB-1277</strain>
    </source>
</reference>
<comment type="caution">
    <text evidence="2">The sequence shown here is derived from an EMBL/GenBank/DDBJ whole genome shotgun (WGS) entry which is preliminary data.</text>
</comment>
<dbReference type="GO" id="GO:0016887">
    <property type="term" value="F:ATP hydrolysis activity"/>
    <property type="evidence" value="ECO:0007669"/>
    <property type="project" value="InterPro"/>
</dbReference>
<gene>
    <name evidence="2" type="ORF">H6F44_11500</name>
</gene>
<reference evidence="2" key="1">
    <citation type="journal article" date="2015" name="ISME J.">
        <title>Draft Genome Sequence of Streptomyces incarnatus NRRL8089, which Produces the Nucleoside Antibiotic Sinefungin.</title>
        <authorList>
            <person name="Oshima K."/>
            <person name="Hattori M."/>
            <person name="Shimizu H."/>
            <person name="Fukuda K."/>
            <person name="Nemoto M."/>
            <person name="Inagaki K."/>
            <person name="Tamura T."/>
        </authorList>
    </citation>
    <scope>NUCLEOTIDE SEQUENCE</scope>
    <source>
        <strain evidence="2">FACHB-1277</strain>
    </source>
</reference>
<name>A0A926Z873_9CYAN</name>
<dbReference type="InterPro" id="IPR003959">
    <property type="entry name" value="ATPase_AAA_core"/>
</dbReference>
<dbReference type="Proteomes" id="UP000631421">
    <property type="component" value="Unassembled WGS sequence"/>
</dbReference>
<dbReference type="SUPFAM" id="SSF52540">
    <property type="entry name" value="P-loop containing nucleoside triphosphate hydrolases"/>
    <property type="match status" value="1"/>
</dbReference>
<sequence>MFIRSIEIKNFKSFQDVTILLNSDINIFTGKNNSGKTTVLEAIALWHECFTKLIRQAGRATKNYNKGDYILGNTQDKYFPFYEIHSVRSPNFDDIFYERDKTKKIELTALLNNGNKDLVVSFQISVSGLNYVIELIDFNKYDFKSFNNFFQNLPVPISLYYASPVPTIRARENFATLPQVKEAIQIRESSSILRNRLYSLYRNQRNLDLYRNFIDDLSYILFDNQEKIEFYTNSDIQKDTQVILEFQIGKRGNKKDINLLGSGSLQIIEILLNLYDHVQITDLNIILLDEPDSHIHRDIQKRLLEIITKFADRNQVIMTTHNESLIRHSDIRHLFHLENSFQGNYKPVDNNEISKLGLRFKGIYPSVTNPIISSLGNTNGLDFINGIESDRLIFVEGEDDARAISLLLQKSKSSASSKKYVFWVLNGVNHIFNDILSYKTVFSVIKNQRTLWEKSVLIFDRDFLNDAHYQAIAKAMKEKLGLETYISIAYTFEATLLTELDVLSRLLAKWIEVSYSQQVDTDTLRENLHISYQEIEKDLQQKYLDNNEWILQAAHRYIKVRDSLKILFARSKSSNLIVEDNAEITMLYQEHLKQSIITQKFFKLTKKEDVSKILNEVLQPYHISFDIENDFIDLLRMVDHSTWFKEWDFLLNL</sequence>
<dbReference type="Gene3D" id="3.40.50.300">
    <property type="entry name" value="P-loop containing nucleotide triphosphate hydrolases"/>
    <property type="match status" value="1"/>
</dbReference>
<dbReference type="PANTHER" id="PTHR43581:SF4">
    <property type="entry name" value="ATP_GTP PHOSPHATASE"/>
    <property type="match status" value="1"/>
</dbReference>
<dbReference type="InterPro" id="IPR051396">
    <property type="entry name" value="Bact_Antivir_Def_Nuclease"/>
</dbReference>
<accession>A0A926Z873</accession>
<evidence type="ECO:0000313" key="2">
    <source>
        <dbReference type="EMBL" id="MBD2150739.1"/>
    </source>
</evidence>
<proteinExistence type="predicted"/>
<dbReference type="PANTHER" id="PTHR43581">
    <property type="entry name" value="ATP/GTP PHOSPHATASE"/>
    <property type="match status" value="1"/>
</dbReference>
<feature type="domain" description="AAA+ ATPase" evidence="1">
    <location>
        <begin position="22"/>
        <end position="341"/>
    </location>
</feature>
<dbReference type="SMART" id="SM00382">
    <property type="entry name" value="AAA"/>
    <property type="match status" value="1"/>
</dbReference>
<dbReference type="RefSeq" id="WP_190351103.1">
    <property type="nucleotide sequence ID" value="NZ_JACJPY010000032.1"/>
</dbReference>
<evidence type="ECO:0000259" key="1">
    <source>
        <dbReference type="SMART" id="SM00382"/>
    </source>
</evidence>
<keyword evidence="3" id="KW-1185">Reference proteome</keyword>
<dbReference type="InterPro" id="IPR027417">
    <property type="entry name" value="P-loop_NTPase"/>
</dbReference>
<dbReference type="InterPro" id="IPR003593">
    <property type="entry name" value="AAA+_ATPase"/>
</dbReference>
<dbReference type="EMBL" id="JACJPY010000032">
    <property type="protein sequence ID" value="MBD2150739.1"/>
    <property type="molecule type" value="Genomic_DNA"/>
</dbReference>
<organism evidence="2 3">
    <name type="scientific">Pseudanabaena cinerea FACHB-1277</name>
    <dbReference type="NCBI Taxonomy" id="2949581"/>
    <lineage>
        <taxon>Bacteria</taxon>
        <taxon>Bacillati</taxon>
        <taxon>Cyanobacteriota</taxon>
        <taxon>Cyanophyceae</taxon>
        <taxon>Pseudanabaenales</taxon>
        <taxon>Pseudanabaenaceae</taxon>
        <taxon>Pseudanabaena</taxon>
        <taxon>Pseudanabaena cinerea</taxon>
    </lineage>
</organism>